<name>G7YFA8_CLOSI</name>
<evidence type="ECO:0000313" key="3">
    <source>
        <dbReference type="Proteomes" id="UP000008909"/>
    </source>
</evidence>
<organism evidence="2 3">
    <name type="scientific">Clonorchis sinensis</name>
    <name type="common">Chinese liver fluke</name>
    <dbReference type="NCBI Taxonomy" id="79923"/>
    <lineage>
        <taxon>Eukaryota</taxon>
        <taxon>Metazoa</taxon>
        <taxon>Spiralia</taxon>
        <taxon>Lophotrochozoa</taxon>
        <taxon>Platyhelminthes</taxon>
        <taxon>Trematoda</taxon>
        <taxon>Digenea</taxon>
        <taxon>Opisthorchiida</taxon>
        <taxon>Opisthorchiata</taxon>
        <taxon>Opisthorchiidae</taxon>
        <taxon>Clonorchis</taxon>
    </lineage>
</organism>
<accession>G7YFA8</accession>
<gene>
    <name evidence="2" type="ORF">CLF_106530</name>
</gene>
<protein>
    <submittedName>
        <fullName evidence="2">Uncharacterized protein</fullName>
    </submittedName>
</protein>
<reference evidence="2" key="1">
    <citation type="journal article" date="2011" name="Genome Biol.">
        <title>The draft genome of the carcinogenic human liver fluke Clonorchis sinensis.</title>
        <authorList>
            <person name="Wang X."/>
            <person name="Chen W."/>
            <person name="Huang Y."/>
            <person name="Sun J."/>
            <person name="Men J."/>
            <person name="Liu H."/>
            <person name="Luo F."/>
            <person name="Guo L."/>
            <person name="Lv X."/>
            <person name="Deng C."/>
            <person name="Zhou C."/>
            <person name="Fan Y."/>
            <person name="Li X."/>
            <person name="Huang L."/>
            <person name="Hu Y."/>
            <person name="Liang C."/>
            <person name="Hu X."/>
            <person name="Xu J."/>
            <person name="Yu X."/>
        </authorList>
    </citation>
    <scope>NUCLEOTIDE SEQUENCE [LARGE SCALE GENOMIC DNA]</scope>
    <source>
        <strain evidence="2">Henan</strain>
    </source>
</reference>
<sequence>MIEAHFNAITCEIKTQLGFNTVSVTAGGTSGVSPGQQNSSDASTQATRPSNTNRAGITGTQSACLRDACCMAIANLTHHPSADRRLAGHLPALLPGLLGLCDEYGTTGSSVSEHTSSGLTHPEEAAVAVQKLVIRVLENPCSREAAAGLLPGLLPVIIDRAPWSLTSVSEQDPVKGAGRASHLPSESRRLALELLLAAARTARPSALRPELPQLVLAGLHTMSSVHPSLVASLMHQPIHHLHQLHATTTSAGVSTGASAITVANSMASSLLPTCTTNNKEIKWPRCYFCVSASLTTFASRA</sequence>
<proteinExistence type="predicted"/>
<dbReference type="Proteomes" id="UP000008909">
    <property type="component" value="Unassembled WGS sequence"/>
</dbReference>
<dbReference type="AlphaFoldDB" id="G7YFA8"/>
<keyword evidence="3" id="KW-1185">Reference proteome</keyword>
<evidence type="ECO:0000256" key="1">
    <source>
        <dbReference type="SAM" id="MobiDB-lite"/>
    </source>
</evidence>
<reference key="2">
    <citation type="submission" date="2011-10" db="EMBL/GenBank/DDBJ databases">
        <title>The genome and transcriptome sequence of Clonorchis sinensis provide insights into the carcinogenic liver fluke.</title>
        <authorList>
            <person name="Wang X."/>
            <person name="Huang Y."/>
            <person name="Chen W."/>
            <person name="Liu H."/>
            <person name="Guo L."/>
            <person name="Chen Y."/>
            <person name="Luo F."/>
            <person name="Zhou W."/>
            <person name="Sun J."/>
            <person name="Mao Q."/>
            <person name="Liang P."/>
            <person name="Zhou C."/>
            <person name="Tian Y."/>
            <person name="Men J."/>
            <person name="Lv X."/>
            <person name="Huang L."/>
            <person name="Zhou J."/>
            <person name="Hu Y."/>
            <person name="Li R."/>
            <person name="Zhang F."/>
            <person name="Lei H."/>
            <person name="Li X."/>
            <person name="Hu X."/>
            <person name="Liang C."/>
            <person name="Xu J."/>
            <person name="Wu Z."/>
            <person name="Yu X."/>
        </authorList>
    </citation>
    <scope>NUCLEOTIDE SEQUENCE</scope>
    <source>
        <strain>Henan</strain>
    </source>
</reference>
<evidence type="ECO:0000313" key="2">
    <source>
        <dbReference type="EMBL" id="GAA51641.1"/>
    </source>
</evidence>
<feature type="region of interest" description="Disordered" evidence="1">
    <location>
        <begin position="29"/>
        <end position="56"/>
    </location>
</feature>
<dbReference type="EMBL" id="DF143179">
    <property type="protein sequence ID" value="GAA51641.1"/>
    <property type="molecule type" value="Genomic_DNA"/>
</dbReference>